<evidence type="ECO:0000256" key="1">
    <source>
        <dbReference type="SAM" id="MobiDB-lite"/>
    </source>
</evidence>
<keyword evidence="3" id="KW-1185">Reference proteome</keyword>
<dbReference type="Proteomes" id="UP000253551">
    <property type="component" value="Unassembled WGS sequence"/>
</dbReference>
<comment type="caution">
    <text evidence="2">The sequence shown here is derived from an EMBL/GenBank/DDBJ whole genome shotgun (WGS) entry which is preliminary data.</text>
</comment>
<gene>
    <name evidence="2" type="ORF">CU098_012770</name>
</gene>
<proteinExistence type="predicted"/>
<evidence type="ECO:0008006" key="4">
    <source>
        <dbReference type="Google" id="ProtNLM"/>
    </source>
</evidence>
<dbReference type="OrthoDB" id="2259405at2759"/>
<organism evidence="2 3">
    <name type="scientific">Rhizopus stolonifer</name>
    <name type="common">Rhizopus nigricans</name>
    <dbReference type="NCBI Taxonomy" id="4846"/>
    <lineage>
        <taxon>Eukaryota</taxon>
        <taxon>Fungi</taxon>
        <taxon>Fungi incertae sedis</taxon>
        <taxon>Mucoromycota</taxon>
        <taxon>Mucoromycotina</taxon>
        <taxon>Mucoromycetes</taxon>
        <taxon>Mucorales</taxon>
        <taxon>Mucorineae</taxon>
        <taxon>Rhizopodaceae</taxon>
        <taxon>Rhizopus</taxon>
    </lineage>
</organism>
<protein>
    <recommendedName>
        <fullName evidence="4">Lebercilin domain-containing protein</fullName>
    </recommendedName>
</protein>
<feature type="region of interest" description="Disordered" evidence="1">
    <location>
        <begin position="1"/>
        <end position="23"/>
    </location>
</feature>
<evidence type="ECO:0000313" key="2">
    <source>
        <dbReference type="EMBL" id="RCI05482.1"/>
    </source>
</evidence>
<name>A0A367KUD5_RHIST</name>
<dbReference type="EMBL" id="PJQM01000377">
    <property type="protein sequence ID" value="RCI05482.1"/>
    <property type="molecule type" value="Genomic_DNA"/>
</dbReference>
<reference evidence="2 3" key="1">
    <citation type="journal article" date="2018" name="G3 (Bethesda)">
        <title>Phylogenetic and Phylogenomic Definition of Rhizopus Species.</title>
        <authorList>
            <person name="Gryganskyi A.P."/>
            <person name="Golan J."/>
            <person name="Dolatabadi S."/>
            <person name="Mondo S."/>
            <person name="Robb S."/>
            <person name="Idnurm A."/>
            <person name="Muszewska A."/>
            <person name="Steczkiewicz K."/>
            <person name="Masonjones S."/>
            <person name="Liao H.L."/>
            <person name="Gajdeczka M.T."/>
            <person name="Anike F."/>
            <person name="Vuek A."/>
            <person name="Anishchenko I.M."/>
            <person name="Voigt K."/>
            <person name="de Hoog G.S."/>
            <person name="Smith M.E."/>
            <person name="Heitman J."/>
            <person name="Vilgalys R."/>
            <person name="Stajich J.E."/>
        </authorList>
    </citation>
    <scope>NUCLEOTIDE SEQUENCE [LARGE SCALE GENOMIC DNA]</scope>
    <source>
        <strain evidence="2 3">LSU 92-RS-03</strain>
    </source>
</reference>
<evidence type="ECO:0000313" key="3">
    <source>
        <dbReference type="Proteomes" id="UP000253551"/>
    </source>
</evidence>
<dbReference type="AlphaFoldDB" id="A0A367KUD5"/>
<sequence length="199" mass="23321">MQQTYSKTKSKLPIPITRRKTATNEAVTLSKLENENNNKQKRRKSTLFSSTCSRRAQEDKNYNKRLPTNNDHSFSFSIMHHTKKPAIGPTILLKENIEQLRNKNIQDRLVIKTQEEEIKKLKRLVTTNFANKQENIQLELSKKSKMQDKMKIMTLQIEELKIQVINSLKVKEKTEPFEPYSQQIQVLKIELEAIKANKV</sequence>
<feature type="region of interest" description="Disordered" evidence="1">
    <location>
        <begin position="35"/>
        <end position="68"/>
    </location>
</feature>
<accession>A0A367KUD5</accession>